<evidence type="ECO:0000256" key="4">
    <source>
        <dbReference type="ARBA" id="ARBA00022475"/>
    </source>
</evidence>
<evidence type="ECO:0000256" key="8">
    <source>
        <dbReference type="ARBA" id="ARBA00023136"/>
    </source>
</evidence>
<keyword evidence="8 9" id="KW-0472">Membrane</keyword>
<keyword evidence="7 9" id="KW-1133">Transmembrane helix</keyword>
<dbReference type="Proteomes" id="UP001501734">
    <property type="component" value="Unassembled WGS sequence"/>
</dbReference>
<keyword evidence="6 9" id="KW-0812">Transmembrane</keyword>
<dbReference type="RefSeq" id="WP_344911656.1">
    <property type="nucleotide sequence ID" value="NZ_BAABDL010000073.1"/>
</dbReference>
<dbReference type="PANTHER" id="PTHR30413:SF8">
    <property type="entry name" value="TRANSPORT PERMEASE PROTEIN"/>
    <property type="match status" value="1"/>
</dbReference>
<feature type="transmembrane region" description="Helical" evidence="9">
    <location>
        <begin position="63"/>
        <end position="81"/>
    </location>
</feature>
<evidence type="ECO:0000256" key="2">
    <source>
        <dbReference type="ARBA" id="ARBA00007783"/>
    </source>
</evidence>
<comment type="caution">
    <text evidence="9">Lacks conserved residue(s) required for the propagation of feature annotation.</text>
</comment>
<feature type="transmembrane region" description="Helical" evidence="9">
    <location>
        <begin position="31"/>
        <end position="51"/>
    </location>
</feature>
<evidence type="ECO:0000313" key="11">
    <source>
        <dbReference type="EMBL" id="GAA4069260.1"/>
    </source>
</evidence>
<dbReference type="PANTHER" id="PTHR30413">
    <property type="entry name" value="INNER MEMBRANE TRANSPORT PERMEASE"/>
    <property type="match status" value="1"/>
</dbReference>
<name>A0ABP7VMS3_9BACI</name>
<feature type="transmembrane region" description="Helical" evidence="9">
    <location>
        <begin position="226"/>
        <end position="244"/>
    </location>
</feature>
<keyword evidence="4 9" id="KW-1003">Cell membrane</keyword>
<comment type="subcellular location">
    <subcellularLocation>
        <location evidence="1">Cell inner membrane</location>
        <topology evidence="1">Multi-pass membrane protein</topology>
    </subcellularLocation>
    <subcellularLocation>
        <location evidence="9">Cell membrane</location>
        <topology evidence="9">Multi-pass membrane protein</topology>
    </subcellularLocation>
</comment>
<reference evidence="12" key="1">
    <citation type="journal article" date="2019" name="Int. J. Syst. Evol. Microbiol.">
        <title>The Global Catalogue of Microorganisms (GCM) 10K type strain sequencing project: providing services to taxonomists for standard genome sequencing and annotation.</title>
        <authorList>
            <consortium name="The Broad Institute Genomics Platform"/>
            <consortium name="The Broad Institute Genome Sequencing Center for Infectious Disease"/>
            <person name="Wu L."/>
            <person name="Ma J."/>
        </authorList>
    </citation>
    <scope>NUCLEOTIDE SEQUENCE [LARGE SCALE GENOMIC DNA]</scope>
    <source>
        <strain evidence="12">JCM 17250</strain>
    </source>
</reference>
<dbReference type="EMBL" id="BAABDL010000073">
    <property type="protein sequence ID" value="GAA4069260.1"/>
    <property type="molecule type" value="Genomic_DNA"/>
</dbReference>
<feature type="transmembrane region" description="Helical" evidence="9">
    <location>
        <begin position="140"/>
        <end position="165"/>
    </location>
</feature>
<comment type="caution">
    <text evidence="11">The sequence shown here is derived from an EMBL/GenBank/DDBJ whole genome shotgun (WGS) entry which is preliminary data.</text>
</comment>
<comment type="similarity">
    <text evidence="2 9">Belongs to the ABC-2 integral membrane protein family.</text>
</comment>
<dbReference type="Pfam" id="PF01061">
    <property type="entry name" value="ABC2_membrane"/>
    <property type="match status" value="1"/>
</dbReference>
<evidence type="ECO:0000256" key="1">
    <source>
        <dbReference type="ARBA" id="ARBA00004429"/>
    </source>
</evidence>
<organism evidence="11 12">
    <name type="scientific">Amphibacillus indicireducens</name>
    <dbReference type="NCBI Taxonomy" id="1076330"/>
    <lineage>
        <taxon>Bacteria</taxon>
        <taxon>Bacillati</taxon>
        <taxon>Bacillota</taxon>
        <taxon>Bacilli</taxon>
        <taxon>Bacillales</taxon>
        <taxon>Bacillaceae</taxon>
        <taxon>Amphibacillus</taxon>
    </lineage>
</organism>
<evidence type="ECO:0000256" key="3">
    <source>
        <dbReference type="ARBA" id="ARBA00022448"/>
    </source>
</evidence>
<dbReference type="InterPro" id="IPR047817">
    <property type="entry name" value="ABC2_TM_bact-type"/>
</dbReference>
<feature type="domain" description="ABC transmembrane type-2" evidence="10">
    <location>
        <begin position="32"/>
        <end position="250"/>
    </location>
</feature>
<evidence type="ECO:0000256" key="6">
    <source>
        <dbReference type="ARBA" id="ARBA00022692"/>
    </source>
</evidence>
<accession>A0ABP7VMS3</accession>
<dbReference type="PROSITE" id="PS51012">
    <property type="entry name" value="ABC_TM2"/>
    <property type="match status" value="1"/>
</dbReference>
<keyword evidence="5" id="KW-0997">Cell inner membrane</keyword>
<feature type="transmembrane region" description="Helical" evidence="9">
    <location>
        <begin position="114"/>
        <end position="134"/>
    </location>
</feature>
<evidence type="ECO:0000313" key="12">
    <source>
        <dbReference type="Proteomes" id="UP001501734"/>
    </source>
</evidence>
<dbReference type="InterPro" id="IPR013525">
    <property type="entry name" value="ABC2_TM"/>
</dbReference>
<keyword evidence="3 9" id="KW-0813">Transport</keyword>
<evidence type="ECO:0000256" key="7">
    <source>
        <dbReference type="ARBA" id="ARBA00022989"/>
    </source>
</evidence>
<gene>
    <name evidence="11" type="ORF">GCM10022410_13930</name>
</gene>
<evidence type="ECO:0000259" key="10">
    <source>
        <dbReference type="PROSITE" id="PS51012"/>
    </source>
</evidence>
<keyword evidence="12" id="KW-1185">Reference proteome</keyword>
<evidence type="ECO:0000256" key="9">
    <source>
        <dbReference type="RuleBase" id="RU361157"/>
    </source>
</evidence>
<sequence length="258" mass="29883">MINYIKEMYKRKDLIVYLIMSGQKADNRDSYLGYFWWLLDPLLNVLIFYFLRVVIMERSEPDLPVFLAIGLVVWKWMNATINKSSRSITNYSSIINQVYLPKAIFPLSTTLSEMFNFSFGLFVIAIFMILFGVVPGWQIIFLPIIILIQLIFLLALSLGIGYFSVFIRDINNLTKHATRILFYASPVIWGRGLLPEKYAYLVEINPIGIILNAYRDVLMYAKTPNLNALGIVALGSMVVLFYLLNHYRKNEHKIIKSL</sequence>
<proteinExistence type="inferred from homology"/>
<protein>
    <recommendedName>
        <fullName evidence="9">Transport permease protein</fullName>
    </recommendedName>
</protein>
<evidence type="ECO:0000256" key="5">
    <source>
        <dbReference type="ARBA" id="ARBA00022519"/>
    </source>
</evidence>